<dbReference type="SUPFAM" id="SSF82784">
    <property type="entry name" value="OsmC-like"/>
    <property type="match status" value="1"/>
</dbReference>
<sequence length="146" mass="16059">MGAVITASVRLREGLHFTAVANSGRPIELDSPHEGNTDLAGPSPMETVLMALGGCSGMDVISILRKKRQPVTGLEVRVQGVRGDEYPKPYTEIELVYRCAGDVDPAALERAIELSRDRYCPVWRMLGATVDIRYRYEIVPSLDEAN</sequence>
<dbReference type="PANTHER" id="PTHR34352:SF1">
    <property type="entry name" value="PROTEIN YHFA"/>
    <property type="match status" value="1"/>
</dbReference>
<comment type="caution">
    <text evidence="1">The sequence shown here is derived from an EMBL/GenBank/DDBJ whole genome shotgun (WGS) entry which is preliminary data.</text>
</comment>
<keyword evidence="2" id="KW-1185">Reference proteome</keyword>
<dbReference type="AlphaFoldDB" id="A0A178LX19"/>
<dbReference type="Gene3D" id="3.30.300.20">
    <property type="match status" value="1"/>
</dbReference>
<dbReference type="RefSeq" id="WP_066791150.1">
    <property type="nucleotide sequence ID" value="NZ_LWQS01000103.1"/>
</dbReference>
<proteinExistence type="predicted"/>
<dbReference type="InterPro" id="IPR003718">
    <property type="entry name" value="OsmC/Ohr_fam"/>
</dbReference>
<dbReference type="OrthoDB" id="9804010at2"/>
<dbReference type="EMBL" id="LWQS01000103">
    <property type="protein sequence ID" value="OAN38211.1"/>
    <property type="molecule type" value="Genomic_DNA"/>
</dbReference>
<dbReference type="STRING" id="1707952.A6A03_04800"/>
<accession>A0A178LX19</accession>
<dbReference type="InterPro" id="IPR015946">
    <property type="entry name" value="KH_dom-like_a/b"/>
</dbReference>
<reference evidence="1 2" key="1">
    <citation type="submission" date="2016-04" db="EMBL/GenBank/DDBJ databases">
        <title>Chloroflexus islandicus sp. nov., a thermophilic filamentous anoxygenic phototrophic bacterium from geyser Strokkur (Iceland).</title>
        <authorList>
            <person name="Gaisin V.A."/>
            <person name="Kalashnikov A.M."/>
            <person name="Sukhacheva M.V."/>
            <person name="Grouzdev D.S."/>
            <person name="Ivanov T.M."/>
            <person name="Kuznetsov B."/>
            <person name="Gorlenko V.M."/>
        </authorList>
    </citation>
    <scope>NUCLEOTIDE SEQUENCE [LARGE SCALE GENOMIC DNA]</scope>
    <source>
        <strain evidence="2">isl-2</strain>
    </source>
</reference>
<dbReference type="PANTHER" id="PTHR34352">
    <property type="entry name" value="PROTEIN YHFA"/>
    <property type="match status" value="1"/>
</dbReference>
<protein>
    <submittedName>
        <fullName evidence="1">Osmotically inducible protein OsmC</fullName>
    </submittedName>
</protein>
<dbReference type="Pfam" id="PF02566">
    <property type="entry name" value="OsmC"/>
    <property type="match status" value="1"/>
</dbReference>
<dbReference type="Proteomes" id="UP000078287">
    <property type="component" value="Unassembled WGS sequence"/>
</dbReference>
<name>A0A178LX19_9CHLR</name>
<organism evidence="1 2">
    <name type="scientific">Chloroflexus islandicus</name>
    <dbReference type="NCBI Taxonomy" id="1707952"/>
    <lineage>
        <taxon>Bacteria</taxon>
        <taxon>Bacillati</taxon>
        <taxon>Chloroflexota</taxon>
        <taxon>Chloroflexia</taxon>
        <taxon>Chloroflexales</taxon>
        <taxon>Chloroflexineae</taxon>
        <taxon>Chloroflexaceae</taxon>
        <taxon>Chloroflexus</taxon>
    </lineage>
</organism>
<gene>
    <name evidence="1" type="ORF">A6A03_04800</name>
</gene>
<evidence type="ECO:0000313" key="1">
    <source>
        <dbReference type="EMBL" id="OAN38211.1"/>
    </source>
</evidence>
<dbReference type="InterPro" id="IPR036102">
    <property type="entry name" value="OsmC/Ohrsf"/>
</dbReference>
<evidence type="ECO:0000313" key="2">
    <source>
        <dbReference type="Proteomes" id="UP000078287"/>
    </source>
</evidence>